<comment type="similarity">
    <text evidence="2">Belongs to the mitochondrion-specific ribosomal protein mS29 family.</text>
</comment>
<evidence type="ECO:0000313" key="9">
    <source>
        <dbReference type="Proteomes" id="UP000037460"/>
    </source>
</evidence>
<comment type="caution">
    <text evidence="8">The sequence shown here is derived from an EMBL/GenBank/DDBJ whole genome shotgun (WGS) entry which is preliminary data.</text>
</comment>
<evidence type="ECO:0000256" key="1">
    <source>
        <dbReference type="ARBA" id="ARBA00004173"/>
    </source>
</evidence>
<dbReference type="PANTHER" id="PTHR12810">
    <property type="entry name" value="MITOCHONDRIAL 28S RIBOSOMAL PROTEIN S29"/>
    <property type="match status" value="1"/>
</dbReference>
<comment type="subcellular location">
    <subcellularLocation>
        <location evidence="1">Mitochondrion</location>
    </subcellularLocation>
</comment>
<dbReference type="GO" id="GO:0005763">
    <property type="term" value="C:mitochondrial small ribosomal subunit"/>
    <property type="evidence" value="ECO:0007669"/>
    <property type="project" value="TreeGrafter"/>
</dbReference>
<dbReference type="AlphaFoldDB" id="A0A0M0JR66"/>
<gene>
    <name evidence="8" type="ORF">Ctob_009103</name>
</gene>
<keyword evidence="3" id="KW-0809">Transit peptide</keyword>
<evidence type="ECO:0000313" key="8">
    <source>
        <dbReference type="EMBL" id="KOO28807.1"/>
    </source>
</evidence>
<dbReference type="PANTHER" id="PTHR12810:SF0">
    <property type="entry name" value="SMALL RIBOSOMAL SUBUNIT PROTEIN MS29"/>
    <property type="match status" value="1"/>
</dbReference>
<evidence type="ECO:0000256" key="6">
    <source>
        <dbReference type="ARBA" id="ARBA00023274"/>
    </source>
</evidence>
<dbReference type="InterPro" id="IPR019368">
    <property type="entry name" value="Ribosomal_mS29"/>
</dbReference>
<proteinExistence type="inferred from homology"/>
<dbReference type="InterPro" id="IPR025662">
    <property type="entry name" value="Sigma_54_int_dom_ATP-bd_1"/>
</dbReference>
<evidence type="ECO:0000256" key="7">
    <source>
        <dbReference type="ARBA" id="ARBA00035140"/>
    </source>
</evidence>
<dbReference type="GO" id="GO:0003735">
    <property type="term" value="F:structural constituent of ribosome"/>
    <property type="evidence" value="ECO:0007669"/>
    <property type="project" value="TreeGrafter"/>
</dbReference>
<dbReference type="EMBL" id="JWZX01002512">
    <property type="protein sequence ID" value="KOO28807.1"/>
    <property type="molecule type" value="Genomic_DNA"/>
</dbReference>
<keyword evidence="6" id="KW-0687">Ribonucleoprotein</keyword>
<sequence length="471" mass="51293">MRSSILPRSARAARRVGGQRQQFLSTAVLDIASEVELKAGSTSAAGNVLLAKKKVEWKPRSMERSRVPVETSQLFCASNDPLQHTSDDVGKFFQLEAGTALFELFYHIGFCGDAVEDRARRLQSSAMMVRERGLEVRDELLRWQHEGTLGKQQGLLLTGESGVGKSCVLNYVLSCCQLSGWLVVAVPHAADWTLGLGAKDCRHPNEAYRVTDPAYFTDLPPELVGADALYENPEATAHLLISTYLSQRPALEKVRLKGAERIAHYAARAKDQNAGPTLADMLAPYATDETGSFSDFPMPLRPVYDLFAELSLATEVPVLVAVDGHNRWDQMASSCHWHTKVPLHASELLVPKLLGDLSEYGGAMANGVVVGSVTHGGAQPPGVPPALRKHIPPPHDFTRPRSLPPALRALLRPVGTYGPKEMQAALEFYALTGHLANRGLEAQLRDGSLRTKVGLLTAGVPDDVFKICEQL</sequence>
<keyword evidence="4" id="KW-0689">Ribosomal protein</keyword>
<evidence type="ECO:0000256" key="3">
    <source>
        <dbReference type="ARBA" id="ARBA00022946"/>
    </source>
</evidence>
<accession>A0A0M0JR66</accession>
<evidence type="ECO:0000256" key="4">
    <source>
        <dbReference type="ARBA" id="ARBA00022980"/>
    </source>
</evidence>
<organism evidence="8 9">
    <name type="scientific">Chrysochromulina tobinii</name>
    <dbReference type="NCBI Taxonomy" id="1460289"/>
    <lineage>
        <taxon>Eukaryota</taxon>
        <taxon>Haptista</taxon>
        <taxon>Haptophyta</taxon>
        <taxon>Prymnesiophyceae</taxon>
        <taxon>Prymnesiales</taxon>
        <taxon>Chrysochromulinaceae</taxon>
        <taxon>Chrysochromulina</taxon>
    </lineage>
</organism>
<dbReference type="PROSITE" id="PS00675">
    <property type="entry name" value="SIGMA54_INTERACT_1"/>
    <property type="match status" value="1"/>
</dbReference>
<keyword evidence="9" id="KW-1185">Reference proteome</keyword>
<evidence type="ECO:0000256" key="5">
    <source>
        <dbReference type="ARBA" id="ARBA00023128"/>
    </source>
</evidence>
<reference evidence="9" key="1">
    <citation type="journal article" date="2015" name="PLoS Genet.">
        <title>Genome Sequence and Transcriptome Analyses of Chrysochromulina tobin: Metabolic Tools for Enhanced Algal Fitness in the Prominent Order Prymnesiales (Haptophyceae).</title>
        <authorList>
            <person name="Hovde B.T."/>
            <person name="Deodato C.R."/>
            <person name="Hunsperger H.M."/>
            <person name="Ryken S.A."/>
            <person name="Yost W."/>
            <person name="Jha R.K."/>
            <person name="Patterson J."/>
            <person name="Monnat R.J. Jr."/>
            <person name="Barlow S.B."/>
            <person name="Starkenburg S.R."/>
            <person name="Cattolico R.A."/>
        </authorList>
    </citation>
    <scope>NUCLEOTIDE SEQUENCE</scope>
    <source>
        <strain evidence="9">CCMP291</strain>
    </source>
</reference>
<dbReference type="Proteomes" id="UP000037460">
    <property type="component" value="Unassembled WGS sequence"/>
</dbReference>
<evidence type="ECO:0000256" key="2">
    <source>
        <dbReference type="ARBA" id="ARBA00009863"/>
    </source>
</evidence>
<dbReference type="OrthoDB" id="274828at2759"/>
<dbReference type="Pfam" id="PF10236">
    <property type="entry name" value="DAP3"/>
    <property type="match status" value="2"/>
</dbReference>
<keyword evidence="5" id="KW-0496">Mitochondrion</keyword>
<name>A0A0M0JR66_9EUKA</name>
<protein>
    <recommendedName>
        <fullName evidence="7">Small ribosomal subunit protein mS29</fullName>
    </recommendedName>
</protein>